<dbReference type="OrthoDB" id="793869at2"/>
<evidence type="ECO:0000256" key="1">
    <source>
        <dbReference type="SAM" id="Phobius"/>
    </source>
</evidence>
<keyword evidence="1" id="KW-0812">Transmembrane</keyword>
<dbReference type="Proteomes" id="UP000434850">
    <property type="component" value="Unassembled WGS sequence"/>
</dbReference>
<dbReference type="RefSeq" id="WP_157539516.1">
    <property type="nucleotide sequence ID" value="NZ_WQLA01000001.1"/>
</dbReference>
<keyword evidence="4" id="KW-1185">Reference proteome</keyword>
<sequence>MKKLLLAVILLTTSVVVAVADTVSIKKFVVKENPFAQNEVAIVATDSLEQIQENVNGKFAFTINGFQYELNFQNGTGFYRQKLQKSTFMYVKHRNESGSYSVLYYIFKRGEKLSPWKISWMWLVVIPLAIVFIGYLFKRLIIIAAIVLIIFIYFNHSNGLSIPTFFESIFDGIKHSLIS</sequence>
<feature type="signal peptide" evidence="2">
    <location>
        <begin position="1"/>
        <end position="20"/>
    </location>
</feature>
<keyword evidence="2" id="KW-0732">Signal</keyword>
<feature type="chain" id="PRO_5026058603" evidence="2">
    <location>
        <begin position="21"/>
        <end position="179"/>
    </location>
</feature>
<evidence type="ECO:0000313" key="3">
    <source>
        <dbReference type="EMBL" id="MVN89720.1"/>
    </source>
</evidence>
<keyword evidence="1" id="KW-1133">Transmembrane helix</keyword>
<evidence type="ECO:0000313" key="4">
    <source>
        <dbReference type="Proteomes" id="UP000434850"/>
    </source>
</evidence>
<evidence type="ECO:0000256" key="2">
    <source>
        <dbReference type="SAM" id="SignalP"/>
    </source>
</evidence>
<dbReference type="EMBL" id="WQLA01000001">
    <property type="protein sequence ID" value="MVN89720.1"/>
    <property type="molecule type" value="Genomic_DNA"/>
</dbReference>
<dbReference type="AlphaFoldDB" id="A0A6I4I3V6"/>
<feature type="transmembrane region" description="Helical" evidence="1">
    <location>
        <begin position="118"/>
        <end position="135"/>
    </location>
</feature>
<proteinExistence type="predicted"/>
<name>A0A6I4I3V6_9SPHI</name>
<protein>
    <submittedName>
        <fullName evidence="3">Uncharacterized protein</fullName>
    </submittedName>
</protein>
<accession>A0A6I4I3V6</accession>
<gene>
    <name evidence="3" type="ORF">GO816_01135</name>
</gene>
<reference evidence="3 4" key="1">
    <citation type="submission" date="2019-12" db="EMBL/GenBank/DDBJ databases">
        <title>Mucilaginibacter sp. HME9299 genome sequencing and assembly.</title>
        <authorList>
            <person name="Kang H."/>
            <person name="Kim H."/>
            <person name="Joh K."/>
        </authorList>
    </citation>
    <scope>NUCLEOTIDE SEQUENCE [LARGE SCALE GENOMIC DNA]</scope>
    <source>
        <strain evidence="3 4">HME9299</strain>
    </source>
</reference>
<feature type="transmembrane region" description="Helical" evidence="1">
    <location>
        <begin position="140"/>
        <end position="156"/>
    </location>
</feature>
<organism evidence="3 4">
    <name type="scientific">Mucilaginibacter aquatilis</name>
    <dbReference type="NCBI Taxonomy" id="1517760"/>
    <lineage>
        <taxon>Bacteria</taxon>
        <taxon>Pseudomonadati</taxon>
        <taxon>Bacteroidota</taxon>
        <taxon>Sphingobacteriia</taxon>
        <taxon>Sphingobacteriales</taxon>
        <taxon>Sphingobacteriaceae</taxon>
        <taxon>Mucilaginibacter</taxon>
    </lineage>
</organism>
<keyword evidence="1" id="KW-0472">Membrane</keyword>
<comment type="caution">
    <text evidence="3">The sequence shown here is derived from an EMBL/GenBank/DDBJ whole genome shotgun (WGS) entry which is preliminary data.</text>
</comment>